<dbReference type="InterPro" id="IPR050524">
    <property type="entry name" value="APC_YAT"/>
</dbReference>
<evidence type="ECO:0000313" key="11">
    <source>
        <dbReference type="Proteomes" id="UP001217754"/>
    </source>
</evidence>
<dbReference type="GeneID" id="85223715"/>
<dbReference type="GO" id="GO:0015171">
    <property type="term" value="F:amino acid transmembrane transporter activity"/>
    <property type="evidence" value="ECO:0007669"/>
    <property type="project" value="TreeGrafter"/>
</dbReference>
<dbReference type="InterPro" id="IPR004840">
    <property type="entry name" value="Amino_acid_permease_CS"/>
</dbReference>
<feature type="transmembrane region" description="Helical" evidence="8">
    <location>
        <begin position="185"/>
        <end position="205"/>
    </location>
</feature>
<feature type="domain" description="Amino acid permease/ SLC12A" evidence="9">
    <location>
        <begin position="72"/>
        <end position="534"/>
    </location>
</feature>
<dbReference type="EMBL" id="CP119958">
    <property type="protein sequence ID" value="WFD37124.1"/>
    <property type="molecule type" value="Genomic_DNA"/>
</dbReference>
<feature type="transmembrane region" description="Helical" evidence="8">
    <location>
        <begin position="396"/>
        <end position="415"/>
    </location>
</feature>
<name>A0AAF0J8Q7_9BASI</name>
<evidence type="ECO:0000259" key="9">
    <source>
        <dbReference type="Pfam" id="PF00324"/>
    </source>
</evidence>
<keyword evidence="2" id="KW-0813">Transport</keyword>
<protein>
    <recommendedName>
        <fullName evidence="9">Amino acid permease/ SLC12A domain-containing protein</fullName>
    </recommendedName>
</protein>
<dbReference type="PROSITE" id="PS00218">
    <property type="entry name" value="AMINO_ACID_PERMEASE_1"/>
    <property type="match status" value="1"/>
</dbReference>
<feature type="transmembrane region" description="Helical" evidence="8">
    <location>
        <begin position="217"/>
        <end position="237"/>
    </location>
</feature>
<feature type="transmembrane region" description="Helical" evidence="8">
    <location>
        <begin position="467"/>
        <end position="488"/>
    </location>
</feature>
<evidence type="ECO:0000256" key="2">
    <source>
        <dbReference type="ARBA" id="ARBA00022448"/>
    </source>
</evidence>
<evidence type="ECO:0000256" key="6">
    <source>
        <dbReference type="ARBA" id="ARBA00023136"/>
    </source>
</evidence>
<gene>
    <name evidence="10" type="ORF">MJAP1_000066</name>
</gene>
<evidence type="ECO:0000313" key="10">
    <source>
        <dbReference type="EMBL" id="WFD37124.1"/>
    </source>
</evidence>
<evidence type="ECO:0000256" key="1">
    <source>
        <dbReference type="ARBA" id="ARBA00004141"/>
    </source>
</evidence>
<keyword evidence="3 8" id="KW-0812">Transmembrane</keyword>
<evidence type="ECO:0000256" key="8">
    <source>
        <dbReference type="SAM" id="Phobius"/>
    </source>
</evidence>
<feature type="compositionally biased region" description="Polar residues" evidence="7">
    <location>
        <begin position="23"/>
        <end position="36"/>
    </location>
</feature>
<evidence type="ECO:0000256" key="3">
    <source>
        <dbReference type="ARBA" id="ARBA00022692"/>
    </source>
</evidence>
<organism evidence="10 11">
    <name type="scientific">Malassezia japonica</name>
    <dbReference type="NCBI Taxonomy" id="223818"/>
    <lineage>
        <taxon>Eukaryota</taxon>
        <taxon>Fungi</taxon>
        <taxon>Dikarya</taxon>
        <taxon>Basidiomycota</taxon>
        <taxon>Ustilaginomycotina</taxon>
        <taxon>Malasseziomycetes</taxon>
        <taxon>Malasseziales</taxon>
        <taxon>Malasseziaceae</taxon>
        <taxon>Malassezia</taxon>
    </lineage>
</organism>
<dbReference type="RefSeq" id="XP_060120021.1">
    <property type="nucleotide sequence ID" value="XM_060264038.1"/>
</dbReference>
<dbReference type="PANTHER" id="PTHR43341">
    <property type="entry name" value="AMINO ACID PERMEASE"/>
    <property type="match status" value="1"/>
</dbReference>
<dbReference type="Proteomes" id="UP001217754">
    <property type="component" value="Chromosome 1"/>
</dbReference>
<feature type="transmembrane region" description="Helical" evidence="8">
    <location>
        <begin position="508"/>
        <end position="528"/>
    </location>
</feature>
<sequence>MTQSRGVSTDQGTEGSDLARPYSAQSVRNKASSADMKTSHHDPEASILDLAEHPSKVQPEDQGLKRKLQGRHLRFLALGSSIGTGLFVGSGNILATGGPGSMMINFILLAAMVITVIFAVGELVSLFPVAGAYSVMISRFIDPSLGFAIGLNYLMTWLIILPVELTTVCIVVGYWDEDGVMPKGALIAIVLVAVFCINLFGVRAYGEFEFFATSIKIISLVGFIIGGVVITCGGSPSGHYLGAHNWHLEGGAFINGFKGFCSVFVFGAFAFGGSELIGLAAAEAAEPRKQLPRACKMVVWRVLIFFILALFIVTLIVPYNDSRLLGSDSPRASPFVLAIKIGGIKSLPSVFNGAILISVISVANSAVYAASRLLVGMAEKQLLPSIFKYTDRQGRPLVGFVVVFLFGLLAFLVYSTSENEVFNWLIGISGLSTIFVWFTVCAAHIRFRYAWKAQGYTTHQLPWSSPLGVYGSWFGFIINGLLLAGNFYYAAFPISEGSMSPMERAHDFFESMISAPIVIFFFISHKIFKRTRTVRFNEIDLDSDRRDPVSEEVLARERAERAEMPIWKRVLQFLF</sequence>
<dbReference type="PIRSF" id="PIRSF006060">
    <property type="entry name" value="AA_transporter"/>
    <property type="match status" value="1"/>
</dbReference>
<feature type="transmembrane region" description="Helical" evidence="8">
    <location>
        <begin position="145"/>
        <end position="173"/>
    </location>
</feature>
<accession>A0AAF0J8Q7</accession>
<keyword evidence="6 8" id="KW-0472">Membrane</keyword>
<feature type="transmembrane region" description="Helical" evidence="8">
    <location>
        <begin position="354"/>
        <end position="375"/>
    </location>
</feature>
<evidence type="ECO:0000256" key="7">
    <source>
        <dbReference type="SAM" id="MobiDB-lite"/>
    </source>
</evidence>
<feature type="transmembrane region" description="Helical" evidence="8">
    <location>
        <begin position="298"/>
        <end position="319"/>
    </location>
</feature>
<feature type="compositionally biased region" description="Polar residues" evidence="7">
    <location>
        <begin position="1"/>
        <end position="14"/>
    </location>
</feature>
<feature type="transmembrane region" description="Helical" evidence="8">
    <location>
        <begin position="106"/>
        <end position="133"/>
    </location>
</feature>
<feature type="transmembrane region" description="Helical" evidence="8">
    <location>
        <begin position="421"/>
        <end position="447"/>
    </location>
</feature>
<evidence type="ECO:0000256" key="5">
    <source>
        <dbReference type="ARBA" id="ARBA00022989"/>
    </source>
</evidence>
<dbReference type="Pfam" id="PF00324">
    <property type="entry name" value="AA_permease"/>
    <property type="match status" value="1"/>
</dbReference>
<keyword evidence="11" id="KW-1185">Reference proteome</keyword>
<dbReference type="AlphaFoldDB" id="A0AAF0J8Q7"/>
<dbReference type="FunFam" id="1.20.1740.10:FF:000001">
    <property type="entry name" value="Amino acid permease"/>
    <property type="match status" value="1"/>
</dbReference>
<feature type="transmembrane region" description="Helical" evidence="8">
    <location>
        <begin position="75"/>
        <end position="94"/>
    </location>
</feature>
<dbReference type="Gene3D" id="1.20.1740.10">
    <property type="entry name" value="Amino acid/polyamine transporter I"/>
    <property type="match status" value="1"/>
</dbReference>
<dbReference type="GO" id="GO:0016020">
    <property type="term" value="C:membrane"/>
    <property type="evidence" value="ECO:0007669"/>
    <property type="project" value="UniProtKB-SubCell"/>
</dbReference>
<dbReference type="PANTHER" id="PTHR43341:SF1">
    <property type="entry name" value="GENERAL AMINO-ACID PERMEASE GAP1"/>
    <property type="match status" value="1"/>
</dbReference>
<proteinExistence type="predicted"/>
<dbReference type="InterPro" id="IPR004841">
    <property type="entry name" value="AA-permease/SLC12A_dom"/>
</dbReference>
<reference evidence="10" key="1">
    <citation type="submission" date="2023-03" db="EMBL/GenBank/DDBJ databases">
        <title>Mating type loci evolution in Malassezia.</title>
        <authorList>
            <person name="Coelho M.A."/>
        </authorList>
    </citation>
    <scope>NUCLEOTIDE SEQUENCE</scope>
    <source>
        <strain evidence="10">CBS 9431</strain>
    </source>
</reference>
<feature type="transmembrane region" description="Helical" evidence="8">
    <location>
        <begin position="257"/>
        <end position="277"/>
    </location>
</feature>
<comment type="subcellular location">
    <subcellularLocation>
        <location evidence="1">Membrane</location>
        <topology evidence="1">Multi-pass membrane protein</topology>
    </subcellularLocation>
</comment>
<evidence type="ECO:0000256" key="4">
    <source>
        <dbReference type="ARBA" id="ARBA00022970"/>
    </source>
</evidence>
<keyword evidence="4" id="KW-0029">Amino-acid transport</keyword>
<keyword evidence="5 8" id="KW-1133">Transmembrane helix</keyword>
<feature type="region of interest" description="Disordered" evidence="7">
    <location>
        <begin position="1"/>
        <end position="44"/>
    </location>
</feature>